<keyword evidence="2" id="KW-1185">Reference proteome</keyword>
<accession>A0ACB8AIA4</accession>
<organism evidence="1 2">
    <name type="scientific">Hygrophoropsis aurantiaca</name>
    <dbReference type="NCBI Taxonomy" id="72124"/>
    <lineage>
        <taxon>Eukaryota</taxon>
        <taxon>Fungi</taxon>
        <taxon>Dikarya</taxon>
        <taxon>Basidiomycota</taxon>
        <taxon>Agaricomycotina</taxon>
        <taxon>Agaricomycetes</taxon>
        <taxon>Agaricomycetidae</taxon>
        <taxon>Boletales</taxon>
        <taxon>Coniophorineae</taxon>
        <taxon>Hygrophoropsidaceae</taxon>
        <taxon>Hygrophoropsis</taxon>
    </lineage>
</organism>
<gene>
    <name evidence="1" type="ORF">BJ138DRAFT_1147682</name>
</gene>
<evidence type="ECO:0000313" key="2">
    <source>
        <dbReference type="Proteomes" id="UP000790377"/>
    </source>
</evidence>
<dbReference type="EMBL" id="MU267645">
    <property type="protein sequence ID" value="KAH7912708.1"/>
    <property type="molecule type" value="Genomic_DNA"/>
</dbReference>
<sequence>MPPRRGPSFTGNTLSPQDGQPYPASMPSSPAYQQFPREARSNSPSSGFTQFLSKPSKWFVRKPSDPRSTISNNEPRASTSSVRKPKISRPTDPRPIMASFQSESRLSNASKSVLDLSTQPQRSLESSQPFPTSQPSSPDTGRGLGDLRTISRKGWSRSADDLGSYASPPYSPVDISFQNRVQDYRNRSNSSATLHAMPLTNNTQPSRHPFPTIVTSAPLSSSPPDITPESAIAISVSSPTSESFPSPSASVPIPAPAQTHTRTHSFTPRLPSKLSAQKLGFAPSSPKRKGSGSERDTEDSEKNGTGNSPSGRGVFPFSLGPSSSKHANSGPVSTHPGQPNTTENSPSLLAPPIIEPGDGQEGLRDSRRTSQIVYSSGFLNRLADAPPSLYAQYRPYSTAANLTLSKGWKSSKAELKGSKLYFYKPPSDRNAAIKELFPRDIIPVADDDEAEAELDTPEEAGRNARARDDGTIGRKKRAYWGRGTHPQLIYDEMGIEKGTFEALVHETVFSTTFTLPPPVGSGQTDEEVSYPAPWKDFSSAILLCLPLLLDRAKFEAEFTRCCANLVSGAEHGDRDRERSRVTWMAGEYLRYHGAPVEIAGWEAWRQETIPAFSWNSPSSNIISGVPKSVSTQALYAPSPNTSMASPSMEKGIFSPNLATFSPRPDDDAKMASLMEALGTHGGIPTSPSGKMSNVRQQRPQLSFADNTKHRIWSLLAQDGFSREVLSLLDPQIIALSLRLFHRRALQKLPENLTAEHLIEVDRSDDNDAVNNSHCNSSPSTALFGTESEPHWLTRLLLMQILGADSSSGLSSADNPAGMTLEERNAQTSRTHSRSEVISTWIRVGELCRSAGDECSWMAIMAALCSRPVARLSKAWKRVDRQGLNAVESWIYPEGDGDVVHAKEPIITAWGGDVRERLKQMLERAREDGSDMSWTTDPLMKTRDMFEGLRTKLSLCPRTALEESLPQEVARLVSFWQEFCDGKANQNTLALKFQRIEQFMSLSFAAEPRRKGLFEPYFWTYGLTTPHIHCHPLVPLLFVEPLPAVTLIDRGQVWRGRLESGPTRINIDELQVLQGLETSLKPITRSLKQGSAATKSREKLFSVGDVDLRGTAIPVYDGELLLVARSDLQSNSASRPASCAPSRPPSSIIEGASVDKIMSRSPSIRVKPGSSQGLERKSSLARRNSLPHISPRPNATVTEASSEKPIRVLVQAGTLDRLVNVLIHGLQGVSVAVADDNGETSLRDGKTRDLVIDQSEFARIWWHIFRSFVTPIVFFELMRKRFVNSRPSSDPAFSSPANVIRFRIEIMETIKEWIISGGGAQDCLDDVQLFEALQTFINGSLDQGLPGVSSSNDLDVQQTWNSLEQTTKILITAFQSHTMRPPTKTVTNVRSISSTSRTRTYGNTPPDIDHVGAEELVDNLNAMGAAAFNNVTEEDLFITSDLLEVQSADRTGWFPSYEVPSTEDIEIQTMYTHILEIEPSPMISELSQDAIYRLLPPSIRSCIRAYLILRKWLISKLVTPKLGLRSRQARMDLLLRAIEISRLRSLENGQVNQGCADVPCVRSFVEAVITSAVISLESRMHHRPWQNVANIRGVQCDSLATMLSKPFVPKKSYGEALIIDISWLLERILEIISIPNIVTISAENNQSVINLDKRRHLCDLVLTVSSSKSRYRDDVDRKDFERLNNIEKEVNSLEFDHRGIREEAQREALQASTSGTSSARKVSRPFQRLVAIQQEKNKRDRYLHDRLIKDKKQEQQRTEKRDDYLNKAMRPRKPMTPAQKQHRNKKSYSSAFFQLMRPISSAFTDSAHPAGIKRSPAELDFTPSGKPSLVLSIVDARVAQFINNERSFTFQLDTEDGGHYLLQAISKREMIGWIEQINRVAKLAAKRRLTYLGNSPKPQLSDHIHNHPVAPTASRHPIAVFGVDLQFLLQREAGGQDVEAGTVPFVIHNCLSEVETRGLSEVGIYRIAGATSETNALRDAFNRGESPITAQSDIHAVCDLIKSWFRLLPEPVFPSSSYYGVIEAMKLEDLNSRLNTIRSVVRGLPQANFDLLKRVTEHLDKVTDYEEHNQMTAEALAIVFSPNLLRAPQNDFSLILANMGHTHKLVKALITHFHIIFDDDLEAENDGEEDEMEEILEEDEEDEEITPSAERDD</sequence>
<protein>
    <submittedName>
        <fullName evidence="1">Uncharacterized protein</fullName>
    </submittedName>
</protein>
<comment type="caution">
    <text evidence="1">The sequence shown here is derived from an EMBL/GenBank/DDBJ whole genome shotgun (WGS) entry which is preliminary data.</text>
</comment>
<evidence type="ECO:0000313" key="1">
    <source>
        <dbReference type="EMBL" id="KAH7912708.1"/>
    </source>
</evidence>
<reference evidence="1" key="1">
    <citation type="journal article" date="2021" name="New Phytol.">
        <title>Evolutionary innovations through gain and loss of genes in the ectomycorrhizal Boletales.</title>
        <authorList>
            <person name="Wu G."/>
            <person name="Miyauchi S."/>
            <person name="Morin E."/>
            <person name="Kuo A."/>
            <person name="Drula E."/>
            <person name="Varga T."/>
            <person name="Kohler A."/>
            <person name="Feng B."/>
            <person name="Cao Y."/>
            <person name="Lipzen A."/>
            <person name="Daum C."/>
            <person name="Hundley H."/>
            <person name="Pangilinan J."/>
            <person name="Johnson J."/>
            <person name="Barry K."/>
            <person name="LaButti K."/>
            <person name="Ng V."/>
            <person name="Ahrendt S."/>
            <person name="Min B."/>
            <person name="Choi I.G."/>
            <person name="Park H."/>
            <person name="Plett J.M."/>
            <person name="Magnuson J."/>
            <person name="Spatafora J.W."/>
            <person name="Nagy L.G."/>
            <person name="Henrissat B."/>
            <person name="Grigoriev I.V."/>
            <person name="Yang Z.L."/>
            <person name="Xu J."/>
            <person name="Martin F.M."/>
        </authorList>
    </citation>
    <scope>NUCLEOTIDE SEQUENCE</scope>
    <source>
        <strain evidence="1">ATCC 28755</strain>
    </source>
</reference>
<dbReference type="Proteomes" id="UP000790377">
    <property type="component" value="Unassembled WGS sequence"/>
</dbReference>
<proteinExistence type="predicted"/>
<name>A0ACB8AIA4_9AGAM</name>